<reference evidence="2 3" key="1">
    <citation type="submission" date="2019-07" db="EMBL/GenBank/DDBJ databases">
        <title>Whole genome shotgun sequence of Staphylococcus cohnii subsp. urealyticus NBRC 109766.</title>
        <authorList>
            <person name="Hosoyama A."/>
            <person name="Uohara A."/>
            <person name="Ohji S."/>
            <person name="Ichikawa N."/>
        </authorList>
    </citation>
    <scope>NUCLEOTIDE SEQUENCE [LARGE SCALE GENOMIC DNA]</scope>
    <source>
        <strain evidence="2 3">NBRC 109766</strain>
    </source>
</reference>
<name>A0AB34ALR7_STAUR</name>
<evidence type="ECO:0000256" key="1">
    <source>
        <dbReference type="SAM" id="Phobius"/>
    </source>
</evidence>
<gene>
    <name evidence="2" type="ORF">SCO02_25910</name>
</gene>
<feature type="transmembrane region" description="Helical" evidence="1">
    <location>
        <begin position="48"/>
        <end position="67"/>
    </location>
</feature>
<dbReference type="EMBL" id="BKAW01000032">
    <property type="protein sequence ID" value="GEQ04150.1"/>
    <property type="molecule type" value="Genomic_DNA"/>
</dbReference>
<feature type="transmembrane region" description="Helical" evidence="1">
    <location>
        <begin position="12"/>
        <end position="36"/>
    </location>
</feature>
<feature type="transmembrane region" description="Helical" evidence="1">
    <location>
        <begin position="82"/>
        <end position="102"/>
    </location>
</feature>
<evidence type="ECO:0000313" key="2">
    <source>
        <dbReference type="EMBL" id="GEQ04150.1"/>
    </source>
</evidence>
<keyword evidence="1" id="KW-0812">Transmembrane</keyword>
<comment type="caution">
    <text evidence="2">The sequence shown here is derived from an EMBL/GenBank/DDBJ whole genome shotgun (WGS) entry which is preliminary data.</text>
</comment>
<dbReference type="Proteomes" id="UP000321839">
    <property type="component" value="Unassembled WGS sequence"/>
</dbReference>
<keyword evidence="1" id="KW-1133">Transmembrane helix</keyword>
<proteinExistence type="predicted"/>
<evidence type="ECO:0000313" key="3">
    <source>
        <dbReference type="Proteomes" id="UP000321839"/>
    </source>
</evidence>
<organism evidence="2 3">
    <name type="scientific">Staphylococcus ureilyticus</name>
    <name type="common">Staphylococcus cohnii subsp. urealyticus</name>
    <dbReference type="NCBI Taxonomy" id="94138"/>
    <lineage>
        <taxon>Bacteria</taxon>
        <taxon>Bacillati</taxon>
        <taxon>Bacillota</taxon>
        <taxon>Bacilli</taxon>
        <taxon>Bacillales</taxon>
        <taxon>Staphylococcaceae</taxon>
        <taxon>Staphylococcus</taxon>
        <taxon>Staphylococcus cohnii species complex</taxon>
    </lineage>
</organism>
<keyword evidence="3" id="KW-1185">Reference proteome</keyword>
<dbReference type="AlphaFoldDB" id="A0AB34ALR7"/>
<keyword evidence="1" id="KW-0472">Membrane</keyword>
<sequence length="136" mass="16106">MPIISKENTFNVFYLLIFNFVFPILLLAVFILSLINSRKIIVKEGSKLTNLLVLAYGLFILFNFWVINYQPYFIYHFQEGLVVKYLTFVFWYMNIVFIYQILYSKIISRLAYYKKPDYIIILGSGLIGEDVPPLTF</sequence>
<accession>A0AB34ALR7</accession>
<protein>
    <submittedName>
        <fullName evidence="2">Uncharacterized protein</fullName>
    </submittedName>
</protein>